<accession>A0ABW4Q6C4</accession>
<keyword evidence="4" id="KW-1185">Reference proteome</keyword>
<keyword evidence="1" id="KW-1133">Transmembrane helix</keyword>
<dbReference type="RefSeq" id="WP_343879904.1">
    <property type="nucleotide sequence ID" value="NZ_BAAAIJ010000047.1"/>
</dbReference>
<evidence type="ECO:0000259" key="2">
    <source>
        <dbReference type="Pfam" id="PF10099"/>
    </source>
</evidence>
<keyword evidence="1" id="KW-0472">Membrane</keyword>
<feature type="transmembrane region" description="Helical" evidence="1">
    <location>
        <begin position="110"/>
        <end position="129"/>
    </location>
</feature>
<sequence>MQHLDPGTVSMAALDEPLDTDSQVHLDGCDACASEVRELNSVVLAARGDFAGATLESPDSQVWAAIHQELGLQPALSTDPLTYPSPVQDATPVSELSQVRAKKRTFTPKFLIAAVTAGALTGAGALWAVQQLQAEVTPTVVAQSQLDPLDGFTAAGSASVVTTGDGVRTLQITVTEDQAEGYQEVWLIAPDLAQMYSLGVVGGGTSSLVIPDHVDLAAFPIVDVSDEPLDGDPLHSGVSVLRGTLAAQAAQAG</sequence>
<proteinExistence type="predicted"/>
<evidence type="ECO:0000313" key="3">
    <source>
        <dbReference type="EMBL" id="MFD1846246.1"/>
    </source>
</evidence>
<gene>
    <name evidence="3" type="ORF">ACFSFX_06495</name>
</gene>
<feature type="domain" description="Anti-sigma K factor RskA C-terminal" evidence="2">
    <location>
        <begin position="113"/>
        <end position="233"/>
    </location>
</feature>
<dbReference type="Pfam" id="PF10099">
    <property type="entry name" value="RskA_C"/>
    <property type="match status" value="1"/>
</dbReference>
<comment type="caution">
    <text evidence="3">The sequence shown here is derived from an EMBL/GenBank/DDBJ whole genome shotgun (WGS) entry which is preliminary data.</text>
</comment>
<name>A0ABW4Q6C4_9MICC</name>
<evidence type="ECO:0000256" key="1">
    <source>
        <dbReference type="SAM" id="Phobius"/>
    </source>
</evidence>
<dbReference type="EMBL" id="JBHUGA010000011">
    <property type="protein sequence ID" value="MFD1846246.1"/>
    <property type="molecule type" value="Genomic_DNA"/>
</dbReference>
<organism evidence="3 4">
    <name type="scientific">Arthrobacter flavus</name>
    <dbReference type="NCBI Taxonomy" id="95172"/>
    <lineage>
        <taxon>Bacteria</taxon>
        <taxon>Bacillati</taxon>
        <taxon>Actinomycetota</taxon>
        <taxon>Actinomycetes</taxon>
        <taxon>Micrococcales</taxon>
        <taxon>Micrococcaceae</taxon>
        <taxon>Arthrobacter</taxon>
    </lineage>
</organism>
<dbReference type="Proteomes" id="UP001597307">
    <property type="component" value="Unassembled WGS sequence"/>
</dbReference>
<protein>
    <submittedName>
        <fullName evidence="3">Anti-sigma factor domain-containing protein</fullName>
    </submittedName>
</protein>
<dbReference type="InterPro" id="IPR018764">
    <property type="entry name" value="RskA_C"/>
</dbReference>
<evidence type="ECO:0000313" key="4">
    <source>
        <dbReference type="Proteomes" id="UP001597307"/>
    </source>
</evidence>
<keyword evidence="1" id="KW-0812">Transmembrane</keyword>
<reference evidence="4" key="1">
    <citation type="journal article" date="2019" name="Int. J. Syst. Evol. Microbiol.">
        <title>The Global Catalogue of Microorganisms (GCM) 10K type strain sequencing project: providing services to taxonomists for standard genome sequencing and annotation.</title>
        <authorList>
            <consortium name="The Broad Institute Genomics Platform"/>
            <consortium name="The Broad Institute Genome Sequencing Center for Infectious Disease"/>
            <person name="Wu L."/>
            <person name="Ma J."/>
        </authorList>
    </citation>
    <scope>NUCLEOTIDE SEQUENCE [LARGE SCALE GENOMIC DNA]</scope>
    <source>
        <strain evidence="4">JCM 11496</strain>
    </source>
</reference>